<proteinExistence type="predicted"/>
<dbReference type="AlphaFoldDB" id="A0A847UIG1"/>
<name>A0A847UIG1_HALAR</name>
<comment type="caution">
    <text evidence="1">The sequence shown here is derived from an EMBL/GenBank/DDBJ whole genome shotgun (WGS) entry which is preliminary data.</text>
</comment>
<evidence type="ECO:0000313" key="1">
    <source>
        <dbReference type="EMBL" id="NLV13229.1"/>
    </source>
</evidence>
<sequence length="170" mass="19890">MSDEVSTRTLETEGYSPDEWLPVLKPFYDQRFWEPLWPDSLSLEDYLEHEENKTGGNPRFESRTGFATLYLRYSPYLRSEHDVMLRGDLQLNKNWGGRTLDASELQNIQESIQGQYMFSSTTYLSLVNLQEDEQSVLSIEVPESFSTPEYLSDIHSFKEVLEKTKREVSQ</sequence>
<dbReference type="EMBL" id="WOWA01000004">
    <property type="protein sequence ID" value="NLV13229.1"/>
    <property type="molecule type" value="Genomic_DNA"/>
</dbReference>
<accession>A0A847UIG1</accession>
<gene>
    <name evidence="1" type="ORF">GOC77_08085</name>
</gene>
<dbReference type="RefSeq" id="WP_170096775.1">
    <property type="nucleotide sequence ID" value="NZ_WOWA01000004.1"/>
</dbReference>
<evidence type="ECO:0000313" key="2">
    <source>
        <dbReference type="Proteomes" id="UP000641625"/>
    </source>
</evidence>
<reference evidence="1" key="1">
    <citation type="submission" date="2019-12" db="EMBL/GenBank/DDBJ databases">
        <title>Whole genome sequencing of Haloarcula argentinensis strain pws5.</title>
        <authorList>
            <person name="Verma D.K."/>
            <person name="Gopal K."/>
            <person name="Prasad E.S."/>
        </authorList>
    </citation>
    <scope>NUCLEOTIDE SEQUENCE</scope>
    <source>
        <strain evidence="1">Pws5</strain>
    </source>
</reference>
<organism evidence="1 2">
    <name type="scientific">Haloarcula argentinensis</name>
    <dbReference type="NCBI Taxonomy" id="43776"/>
    <lineage>
        <taxon>Archaea</taxon>
        <taxon>Methanobacteriati</taxon>
        <taxon>Methanobacteriota</taxon>
        <taxon>Stenosarchaea group</taxon>
        <taxon>Halobacteria</taxon>
        <taxon>Halobacteriales</taxon>
        <taxon>Haloarculaceae</taxon>
        <taxon>Haloarcula</taxon>
    </lineage>
</organism>
<dbReference type="Proteomes" id="UP000641625">
    <property type="component" value="Unassembled WGS sequence"/>
</dbReference>
<protein>
    <submittedName>
        <fullName evidence="1">Uncharacterized protein</fullName>
    </submittedName>
</protein>